<evidence type="ECO:0000256" key="17">
    <source>
        <dbReference type="ARBA" id="ARBA00049075"/>
    </source>
</evidence>
<evidence type="ECO:0000256" key="5">
    <source>
        <dbReference type="ARBA" id="ARBA00022490"/>
    </source>
</evidence>
<dbReference type="SUPFAM" id="SSF53335">
    <property type="entry name" value="S-adenosyl-L-methionine-dependent methyltransferases"/>
    <property type="match status" value="1"/>
</dbReference>
<evidence type="ECO:0000256" key="1">
    <source>
        <dbReference type="ARBA" id="ARBA00004408"/>
    </source>
</evidence>
<feature type="compositionally biased region" description="Low complexity" evidence="23">
    <location>
        <begin position="52"/>
        <end position="63"/>
    </location>
</feature>
<evidence type="ECO:0000256" key="22">
    <source>
        <dbReference type="ARBA" id="ARBA00081504"/>
    </source>
</evidence>
<evidence type="ECO:0000256" key="14">
    <source>
        <dbReference type="ARBA" id="ARBA00047418"/>
    </source>
</evidence>
<comment type="caution">
    <text evidence="24">The sequence shown here is derived from an EMBL/GenBank/DDBJ whole genome shotgun (WGS) entry which is preliminary data.</text>
</comment>
<evidence type="ECO:0000256" key="15">
    <source>
        <dbReference type="ARBA" id="ARBA00048740"/>
    </source>
</evidence>
<evidence type="ECO:0000256" key="18">
    <source>
        <dbReference type="ARBA" id="ARBA00049790"/>
    </source>
</evidence>
<feature type="compositionally biased region" description="Polar residues" evidence="23">
    <location>
        <begin position="134"/>
        <end position="143"/>
    </location>
</feature>
<dbReference type="CDD" id="cd02440">
    <property type="entry name" value="AdoMet_MTases"/>
    <property type="match status" value="1"/>
</dbReference>
<keyword evidence="11" id="KW-0804">Transcription</keyword>
<evidence type="ECO:0000256" key="20">
    <source>
        <dbReference type="ARBA" id="ARBA00064494"/>
    </source>
</evidence>
<evidence type="ECO:0000256" key="11">
    <source>
        <dbReference type="ARBA" id="ARBA00023163"/>
    </source>
</evidence>
<reference evidence="24 25" key="1">
    <citation type="submission" date="2016-03" db="EMBL/GenBank/DDBJ databases">
        <title>Choanephora cucurbitarum.</title>
        <authorList>
            <person name="Min B."/>
            <person name="Park H."/>
            <person name="Park J.-H."/>
            <person name="Shin H.-D."/>
            <person name="Choi I.-G."/>
        </authorList>
    </citation>
    <scope>NUCLEOTIDE SEQUENCE [LARGE SCALE GENOMIC DNA]</scope>
    <source>
        <strain evidence="24 25">KUS-F28377</strain>
    </source>
</reference>
<sequence length="542" mass="61464">MLNRLIGRIKSNTESPIILLDDSDNSDQESQAPPKALKHKKRNAANRPLLRSSSSSKQQTIISDSEDEEQKKEEEKKEEKGEEKEDSDLDSLFQPSESNDKHVDEEIDELDELDDELEGFRDADYEEALAAASQIDSVSQDNFGSPVEEEQDREAVAETDQEIQSKTDLVDRDSYVEEAIQARLKELRELKAKEDLAKNNHTDQIEDSAVKEQVSMTTATKEVVCETPQVEDNETLETNISERVATTETSIDPEDDEKPEELALTRTRKLFDNDPYSGYTESNRKNKKRKKNKKQQQKQTSLEHDGVVVSYNTHTIPEDMQKYYHQRYSYFSLFDQGILMDKEGWFSVTPEKIAQHIARRCQSDVIIDAFCGCGGNAIQFAFTCERVIAIDLDPVKLHCAKRNAEIYGVADRIEFILGNFFDLASTLKADTVFLSPPWGGPSYLTEDTYDLKTMIPGDGLEIFQIASKITPNIAYFVPRNTDPQQLARLAGPGNTCEIEQNALRGKVKALTVYYGDLINWSHLKGLEQEAAEEELMAKIVQY</sequence>
<evidence type="ECO:0000256" key="8">
    <source>
        <dbReference type="ARBA" id="ARBA00022679"/>
    </source>
</evidence>
<evidence type="ECO:0000256" key="16">
    <source>
        <dbReference type="ARBA" id="ARBA00048763"/>
    </source>
</evidence>
<evidence type="ECO:0000256" key="4">
    <source>
        <dbReference type="ARBA" id="ARBA00018517"/>
    </source>
</evidence>
<organism evidence="24 25">
    <name type="scientific">Choanephora cucurbitarum</name>
    <dbReference type="NCBI Taxonomy" id="101091"/>
    <lineage>
        <taxon>Eukaryota</taxon>
        <taxon>Fungi</taxon>
        <taxon>Fungi incertae sedis</taxon>
        <taxon>Mucoromycota</taxon>
        <taxon>Mucoromycotina</taxon>
        <taxon>Mucoromycetes</taxon>
        <taxon>Mucorales</taxon>
        <taxon>Mucorineae</taxon>
        <taxon>Choanephoraceae</taxon>
        <taxon>Choanephoroideae</taxon>
        <taxon>Choanephora</taxon>
    </lineage>
</organism>
<feature type="region of interest" description="Disordered" evidence="23">
    <location>
        <begin position="227"/>
        <end position="306"/>
    </location>
</feature>
<evidence type="ECO:0000256" key="19">
    <source>
        <dbReference type="ARBA" id="ARBA00057179"/>
    </source>
</evidence>
<dbReference type="Proteomes" id="UP000093000">
    <property type="component" value="Unassembled WGS sequence"/>
</dbReference>
<dbReference type="GO" id="GO:0005737">
    <property type="term" value="C:cytoplasm"/>
    <property type="evidence" value="ECO:0007669"/>
    <property type="project" value="UniProtKB-SubCell"/>
</dbReference>
<keyword evidence="10" id="KW-0805">Transcription regulation</keyword>
<dbReference type="AlphaFoldDB" id="A0A1C7NR84"/>
<comment type="subunit">
    <text evidence="20">May form homooligomers. Interacts with CREBBP/CBP, EED/WAIT1, EP300/P300, NCOA6/PRIP, PPARBP/PBP and SMN.</text>
</comment>
<keyword evidence="7" id="KW-0489">Methyltransferase</keyword>
<comment type="catalytic activity">
    <reaction evidence="16">
        <text>a 5'-end (N(2),N(7)-dimethyl 5'-triphosphoguanosine)-ribonucleoside in snRNA + S-adenosyl-L-methionine = a 5'-end (N(2),N(2),N(7)-trimethyl 5'-triphosphoguanosine)-ribonucleoside in snRNA + S-adenosyl-L-homocysteine + H(+)</text>
        <dbReference type="Rhea" id="RHEA:78479"/>
        <dbReference type="Rhea" id="RHEA-COMP:19087"/>
        <dbReference type="Rhea" id="RHEA-COMP:19089"/>
        <dbReference type="ChEBI" id="CHEBI:15378"/>
        <dbReference type="ChEBI" id="CHEBI:57856"/>
        <dbReference type="ChEBI" id="CHEBI:59789"/>
        <dbReference type="ChEBI" id="CHEBI:167623"/>
        <dbReference type="ChEBI" id="CHEBI:172880"/>
    </reaction>
    <physiologicalReaction direction="left-to-right" evidence="16">
        <dbReference type="Rhea" id="RHEA:78480"/>
    </physiologicalReaction>
</comment>
<dbReference type="FunFam" id="3.40.50.150:FF:000066">
    <property type="entry name" value="Trimethylguanosine synthase 1"/>
    <property type="match status" value="1"/>
</dbReference>
<feature type="region of interest" description="Disordered" evidence="23">
    <location>
        <begin position="1"/>
        <end position="121"/>
    </location>
</feature>
<dbReference type="OrthoDB" id="194443at2759"/>
<dbReference type="STRING" id="101091.A0A1C7NR84"/>
<dbReference type="InterPro" id="IPR029063">
    <property type="entry name" value="SAM-dependent_MTases_sf"/>
</dbReference>
<dbReference type="Gene3D" id="3.40.50.150">
    <property type="entry name" value="Vaccinia Virus protein VP39"/>
    <property type="match status" value="1"/>
</dbReference>
<accession>A0A1C7NR84</accession>
<comment type="function">
    <text evidence="19">Catalyzes the 2 serial methylation steps for the conversion of the 7-monomethylguanosine (m(7)G) caps of snRNAs and snoRNAs to a 2,2,7-trimethylguanosine (m(2,2,7)G) cap structure. The enzyme is specific for guanine, and N7 methylation must precede N2 methylation. Hypermethylation of the m7G cap of U snRNAs leads to their concentration in nuclear foci, their colocalization with coilin and the formation of canonical Cajal bodies (CBs). Plays a role in transcriptional regulation.</text>
</comment>
<evidence type="ECO:0000313" key="25">
    <source>
        <dbReference type="Proteomes" id="UP000093000"/>
    </source>
</evidence>
<feature type="compositionally biased region" description="Basic residues" evidence="23">
    <location>
        <begin position="285"/>
        <end position="296"/>
    </location>
</feature>
<keyword evidence="9" id="KW-0949">S-adenosyl-L-methionine</keyword>
<evidence type="ECO:0000256" key="13">
    <source>
        <dbReference type="ARBA" id="ARBA00025783"/>
    </source>
</evidence>
<comment type="catalytic activity">
    <reaction evidence="17">
        <text>a 5'-end (N(7)-methyl 5'-triphosphoguanosine)-ribonucleoside in snRNA + S-adenosyl-L-methionine = a 5'-end (N(2),N(7)-dimethyl 5'-triphosphoguanosine)-ribonucleoside in snRNA + S-adenosyl-L-homocysteine + H(+)</text>
        <dbReference type="Rhea" id="RHEA:78471"/>
        <dbReference type="Rhea" id="RHEA-COMP:19085"/>
        <dbReference type="Rhea" id="RHEA-COMP:19087"/>
        <dbReference type="ChEBI" id="CHEBI:15378"/>
        <dbReference type="ChEBI" id="CHEBI:57856"/>
        <dbReference type="ChEBI" id="CHEBI:59789"/>
        <dbReference type="ChEBI" id="CHEBI:156461"/>
        <dbReference type="ChEBI" id="CHEBI:172880"/>
    </reaction>
    <physiologicalReaction direction="left-to-right" evidence="17">
        <dbReference type="Rhea" id="RHEA:78472"/>
    </physiologicalReaction>
</comment>
<dbReference type="InParanoid" id="A0A1C7NR84"/>
<feature type="compositionally biased region" description="Basic and acidic residues" evidence="23">
    <location>
        <begin position="69"/>
        <end position="83"/>
    </location>
</feature>
<proteinExistence type="inferred from homology"/>
<comment type="catalytic activity">
    <reaction evidence="15">
        <text>a 5'-end (N(7)-methyl 5'-triphosphoguanosine)-ribonucleoside in snoRNA + S-adenosyl-L-methionine = a 5'-end (N(2),N(7)-dimethyl 5'-triphosphoguanosine)-ribonucleoside in snoRNA + S-adenosyl-L-homocysteine + H(+)</text>
        <dbReference type="Rhea" id="RHEA:78475"/>
        <dbReference type="Rhea" id="RHEA-COMP:19086"/>
        <dbReference type="Rhea" id="RHEA-COMP:19088"/>
        <dbReference type="ChEBI" id="CHEBI:15378"/>
        <dbReference type="ChEBI" id="CHEBI:57856"/>
        <dbReference type="ChEBI" id="CHEBI:59789"/>
        <dbReference type="ChEBI" id="CHEBI:156461"/>
        <dbReference type="ChEBI" id="CHEBI:172880"/>
    </reaction>
    <physiologicalReaction direction="left-to-right" evidence="15">
        <dbReference type="Rhea" id="RHEA:78476"/>
    </physiologicalReaction>
</comment>
<dbReference type="Pfam" id="PF09445">
    <property type="entry name" value="Methyltransf_15"/>
    <property type="match status" value="1"/>
</dbReference>
<evidence type="ECO:0000313" key="24">
    <source>
        <dbReference type="EMBL" id="OBZ91602.1"/>
    </source>
</evidence>
<keyword evidence="5" id="KW-0963">Cytoplasm</keyword>
<feature type="compositionally biased region" description="Acidic residues" evidence="23">
    <location>
        <begin position="105"/>
        <end position="117"/>
    </location>
</feature>
<evidence type="ECO:0000256" key="3">
    <source>
        <dbReference type="ARBA" id="ARBA00004604"/>
    </source>
</evidence>
<dbReference type="GO" id="GO:0071164">
    <property type="term" value="F:RNA cap trimethylguanosine synthase activity"/>
    <property type="evidence" value="ECO:0007669"/>
    <property type="project" value="TreeGrafter"/>
</dbReference>
<keyword evidence="8" id="KW-0808">Transferase</keyword>
<evidence type="ECO:0000256" key="6">
    <source>
        <dbReference type="ARBA" id="ARBA00022553"/>
    </source>
</evidence>
<name>A0A1C7NR84_9FUNG</name>
<evidence type="ECO:0000256" key="21">
    <source>
        <dbReference type="ARBA" id="ARBA00079339"/>
    </source>
</evidence>
<dbReference type="PANTHER" id="PTHR14741:SF32">
    <property type="entry name" value="TRIMETHYLGUANOSINE SYNTHASE"/>
    <property type="match status" value="1"/>
</dbReference>
<evidence type="ECO:0000256" key="2">
    <source>
        <dbReference type="ARBA" id="ARBA00004496"/>
    </source>
</evidence>
<feature type="compositionally biased region" description="Polar residues" evidence="23">
    <location>
        <begin position="236"/>
        <end position="250"/>
    </location>
</feature>
<dbReference type="EMBL" id="LUGH01000007">
    <property type="protein sequence ID" value="OBZ91602.1"/>
    <property type="molecule type" value="Genomic_DNA"/>
</dbReference>
<dbReference type="InterPro" id="IPR019012">
    <property type="entry name" value="RNA_cap_Gua-N2-MeTrfase"/>
</dbReference>
<comment type="catalytic activity">
    <reaction evidence="14">
        <text>a 5'-end (N(2),N(7)-dimethyl 5'-triphosphoguanosine)-ribonucleoside in snoRNA + S-adenosyl-L-methionine = a 5'-end (N(2),N(2),N(7)-trimethyl 5'-triphosphoguanosine)-ribonucleoside in snoRNA + S-adenosyl-L-homocysteine + H(+)</text>
        <dbReference type="Rhea" id="RHEA:78507"/>
        <dbReference type="Rhea" id="RHEA-COMP:19088"/>
        <dbReference type="Rhea" id="RHEA-COMP:19090"/>
        <dbReference type="ChEBI" id="CHEBI:15378"/>
        <dbReference type="ChEBI" id="CHEBI:57856"/>
        <dbReference type="ChEBI" id="CHEBI:59789"/>
        <dbReference type="ChEBI" id="CHEBI:167623"/>
        <dbReference type="ChEBI" id="CHEBI:172880"/>
    </reaction>
    <physiologicalReaction direction="left-to-right" evidence="14">
        <dbReference type="Rhea" id="RHEA:78508"/>
    </physiologicalReaction>
</comment>
<gene>
    <name evidence="24" type="primary">Tgs1</name>
    <name evidence="24" type="ORF">A0J61_00348</name>
</gene>
<dbReference type="GO" id="GO:0005730">
    <property type="term" value="C:nucleolus"/>
    <property type="evidence" value="ECO:0007669"/>
    <property type="project" value="UniProtKB-SubCell"/>
</dbReference>
<feature type="region of interest" description="Disordered" evidence="23">
    <location>
        <begin position="134"/>
        <end position="170"/>
    </location>
</feature>
<evidence type="ECO:0000256" key="7">
    <source>
        <dbReference type="ARBA" id="ARBA00022603"/>
    </source>
</evidence>
<dbReference type="GO" id="GO:0015030">
    <property type="term" value="C:Cajal body"/>
    <property type="evidence" value="ECO:0007669"/>
    <property type="project" value="UniProtKB-SubCell"/>
</dbReference>
<keyword evidence="25" id="KW-1185">Reference proteome</keyword>
<evidence type="ECO:0000256" key="9">
    <source>
        <dbReference type="ARBA" id="ARBA00022691"/>
    </source>
</evidence>
<keyword evidence="12" id="KW-0539">Nucleus</keyword>
<keyword evidence="6" id="KW-0597">Phosphoprotein</keyword>
<protein>
    <recommendedName>
        <fullName evidence="4">Trimethylguanosine synthase</fullName>
    </recommendedName>
    <alternativeName>
        <fullName evidence="18">Cap-specific guanine-N(2) methyltransferase</fullName>
    </alternativeName>
    <alternativeName>
        <fullName evidence="21">Nuclear receptor coactivator 6-interacting protein</fullName>
    </alternativeName>
    <alternativeName>
        <fullName evidence="22">PRIP-interacting protein with methyltransferase motif</fullName>
    </alternativeName>
</protein>
<comment type="similarity">
    <text evidence="13">Belongs to the methyltransferase superfamily. Trimethylguanosine synthase family.</text>
</comment>
<comment type="subcellular location">
    <subcellularLocation>
        <location evidence="2">Cytoplasm</location>
    </subcellularLocation>
    <subcellularLocation>
        <location evidence="1">Nucleus</location>
        <location evidence="1">Cajal body</location>
    </subcellularLocation>
    <subcellularLocation>
        <location evidence="3">Nucleus</location>
        <location evidence="3">Nucleolus</location>
    </subcellularLocation>
</comment>
<evidence type="ECO:0000256" key="10">
    <source>
        <dbReference type="ARBA" id="ARBA00023015"/>
    </source>
</evidence>
<feature type="compositionally biased region" description="Acidic residues" evidence="23">
    <location>
        <begin position="147"/>
        <end position="161"/>
    </location>
</feature>
<evidence type="ECO:0000256" key="23">
    <source>
        <dbReference type="SAM" id="MobiDB-lite"/>
    </source>
</evidence>
<evidence type="ECO:0000256" key="12">
    <source>
        <dbReference type="ARBA" id="ARBA00023242"/>
    </source>
</evidence>
<dbReference type="PANTHER" id="PTHR14741">
    <property type="entry name" value="S-ADENOSYLMETHIONINE-DEPENDENT METHYLTRANSFERASE RELATED"/>
    <property type="match status" value="1"/>
</dbReference>